<dbReference type="AlphaFoldDB" id="A0A1S3XKX6"/>
<dbReference type="OMA" id="RDYIMCM"/>
<name>A0A1S3XKX6_TOBAC</name>
<reference evidence="1" key="1">
    <citation type="submission" date="2025-08" db="UniProtKB">
        <authorList>
            <consortium name="RefSeq"/>
        </authorList>
    </citation>
    <scope>IDENTIFICATION</scope>
</reference>
<organism evidence="1">
    <name type="scientific">Nicotiana tabacum</name>
    <name type="common">Common tobacco</name>
    <dbReference type="NCBI Taxonomy" id="4097"/>
    <lineage>
        <taxon>Eukaryota</taxon>
        <taxon>Viridiplantae</taxon>
        <taxon>Streptophyta</taxon>
        <taxon>Embryophyta</taxon>
        <taxon>Tracheophyta</taxon>
        <taxon>Spermatophyta</taxon>
        <taxon>Magnoliopsida</taxon>
        <taxon>eudicotyledons</taxon>
        <taxon>Gunneridae</taxon>
        <taxon>Pentapetalae</taxon>
        <taxon>asterids</taxon>
        <taxon>lamiids</taxon>
        <taxon>Solanales</taxon>
        <taxon>Solanaceae</taxon>
        <taxon>Nicotianoideae</taxon>
        <taxon>Nicotianeae</taxon>
        <taxon>Nicotiana</taxon>
    </lineage>
</organism>
<gene>
    <name evidence="1" type="primary">LOC107766327</name>
</gene>
<evidence type="ECO:0000313" key="1">
    <source>
        <dbReference type="RefSeq" id="XP_016440573.1"/>
    </source>
</evidence>
<accession>A0A1S3XKX6</accession>
<proteinExistence type="predicted"/>
<protein>
    <recommendedName>
        <fullName evidence="2">Retrotransposon Copia-like N-terminal domain-containing protein</fullName>
    </recommendedName>
</protein>
<dbReference type="PaxDb" id="4097-A0A1S3XKX6"/>
<dbReference type="RefSeq" id="XP_016440573.1">
    <property type="nucleotide sequence ID" value="XM_016585087.1"/>
</dbReference>
<dbReference type="KEGG" id="nta:107766327"/>
<dbReference type="OrthoDB" id="1633296at2759"/>
<evidence type="ECO:0008006" key="2">
    <source>
        <dbReference type="Google" id="ProtNLM"/>
    </source>
</evidence>
<sequence length="136" mass="15554">MYVYPCFSVFTAFPTTIFNENARILMLSGDNYTEWKEKILLTLGCLDLDLALRVDEPPVPTESTKALGVLSLNSDKVKAYMKAIDEQFVSSDKALPNILMKRFSSMTFDRSRTVREHIMEMRDIDAKLKSLEVDMS</sequence>